<sequence>MSRSPRSEFVLDEQLCFALYTASRAMTGAYRDGLARLGLTYTQYLVLLLLWEHGSLPMGHICERLHLDSATLSPLLKRLAGEGLITRERSQLDERVVDITCTREGHALRDRVHEVQCDVEDSTGLSADELATMRADLHRMAGRLREHPAVHRS</sequence>
<dbReference type="GO" id="GO:0003700">
    <property type="term" value="F:DNA-binding transcription factor activity"/>
    <property type="evidence" value="ECO:0007669"/>
    <property type="project" value="InterPro"/>
</dbReference>
<dbReference type="InterPro" id="IPR036390">
    <property type="entry name" value="WH_DNA-bd_sf"/>
</dbReference>
<reference evidence="3 4" key="1">
    <citation type="submission" date="2020-05" db="EMBL/GenBank/DDBJ databases">
        <authorList>
            <person name="Mo P."/>
        </authorList>
    </citation>
    <scope>NUCLEOTIDE SEQUENCE [LARGE SCALE GENOMIC DNA]</scope>
    <source>
        <strain evidence="3 4">Gen01</strain>
    </source>
</reference>
<evidence type="ECO:0000313" key="4">
    <source>
        <dbReference type="Proteomes" id="UP000505377"/>
    </source>
</evidence>
<dbReference type="Gene3D" id="1.10.10.10">
    <property type="entry name" value="Winged helix-like DNA-binding domain superfamily/Winged helix DNA-binding domain"/>
    <property type="match status" value="1"/>
</dbReference>
<dbReference type="InterPro" id="IPR039422">
    <property type="entry name" value="MarR/SlyA-like"/>
</dbReference>
<organism evidence="3 4">
    <name type="scientific">Pseudonocardia broussonetiae</name>
    <dbReference type="NCBI Taxonomy" id="2736640"/>
    <lineage>
        <taxon>Bacteria</taxon>
        <taxon>Bacillati</taxon>
        <taxon>Actinomycetota</taxon>
        <taxon>Actinomycetes</taxon>
        <taxon>Pseudonocardiales</taxon>
        <taxon>Pseudonocardiaceae</taxon>
        <taxon>Pseudonocardia</taxon>
    </lineage>
</organism>
<name>A0A6M6JNN9_9PSEU</name>
<dbReference type="GO" id="GO:0005737">
    <property type="term" value="C:cytoplasm"/>
    <property type="evidence" value="ECO:0007669"/>
    <property type="project" value="UniProtKB-SubCell"/>
</dbReference>
<dbReference type="PANTHER" id="PTHR33164:SF5">
    <property type="entry name" value="ORGANIC HYDROPEROXIDE RESISTANCE TRANSCRIPTIONAL REGULATOR"/>
    <property type="match status" value="1"/>
</dbReference>
<dbReference type="RefSeq" id="WP_172163277.1">
    <property type="nucleotide sequence ID" value="NZ_CP053564.1"/>
</dbReference>
<proteinExistence type="predicted"/>
<protein>
    <submittedName>
        <fullName evidence="3">MarR family transcriptional regulator</fullName>
    </submittedName>
</protein>
<evidence type="ECO:0000256" key="1">
    <source>
        <dbReference type="ARBA" id="ARBA00004496"/>
    </source>
</evidence>
<dbReference type="Proteomes" id="UP000505377">
    <property type="component" value="Chromosome"/>
</dbReference>
<dbReference type="SMART" id="SM00347">
    <property type="entry name" value="HTH_MARR"/>
    <property type="match status" value="1"/>
</dbReference>
<feature type="domain" description="HTH marR-type" evidence="2">
    <location>
        <begin position="12"/>
        <end position="142"/>
    </location>
</feature>
<accession>A0A6M6JNN9</accession>
<dbReference type="SUPFAM" id="SSF46785">
    <property type="entry name" value="Winged helix' DNA-binding domain"/>
    <property type="match status" value="1"/>
</dbReference>
<gene>
    <name evidence="3" type="ORF">HOP40_26295</name>
</gene>
<dbReference type="InterPro" id="IPR000835">
    <property type="entry name" value="HTH_MarR-typ"/>
</dbReference>
<evidence type="ECO:0000259" key="2">
    <source>
        <dbReference type="PROSITE" id="PS50995"/>
    </source>
</evidence>
<dbReference type="InterPro" id="IPR036388">
    <property type="entry name" value="WH-like_DNA-bd_sf"/>
</dbReference>
<dbReference type="AlphaFoldDB" id="A0A6M6JNN9"/>
<comment type="subcellular location">
    <subcellularLocation>
        <location evidence="1">Cytoplasm</location>
    </subcellularLocation>
</comment>
<dbReference type="PROSITE" id="PS50995">
    <property type="entry name" value="HTH_MARR_2"/>
    <property type="match status" value="1"/>
</dbReference>
<evidence type="ECO:0000313" key="3">
    <source>
        <dbReference type="EMBL" id="QJY48853.1"/>
    </source>
</evidence>
<dbReference type="PANTHER" id="PTHR33164">
    <property type="entry name" value="TRANSCRIPTIONAL REGULATOR, MARR FAMILY"/>
    <property type="match status" value="1"/>
</dbReference>
<dbReference type="EMBL" id="CP053564">
    <property type="protein sequence ID" value="QJY48853.1"/>
    <property type="molecule type" value="Genomic_DNA"/>
</dbReference>
<dbReference type="KEGG" id="pbro:HOP40_26295"/>
<dbReference type="GO" id="GO:0006950">
    <property type="term" value="P:response to stress"/>
    <property type="evidence" value="ECO:0007669"/>
    <property type="project" value="TreeGrafter"/>
</dbReference>
<keyword evidence="4" id="KW-1185">Reference proteome</keyword>
<dbReference type="Pfam" id="PF01047">
    <property type="entry name" value="MarR"/>
    <property type="match status" value="1"/>
</dbReference>